<dbReference type="EMBL" id="MFZM01000013">
    <property type="protein sequence ID" value="OGK24027.1"/>
    <property type="molecule type" value="Genomic_DNA"/>
</dbReference>
<keyword evidence="1" id="KW-0812">Transmembrane</keyword>
<keyword evidence="1" id="KW-1133">Transmembrane helix</keyword>
<evidence type="ECO:0000256" key="1">
    <source>
        <dbReference type="SAM" id="Phobius"/>
    </source>
</evidence>
<feature type="transmembrane region" description="Helical" evidence="1">
    <location>
        <begin position="30"/>
        <end position="50"/>
    </location>
</feature>
<comment type="caution">
    <text evidence="2">The sequence shown here is derived from an EMBL/GenBank/DDBJ whole genome shotgun (WGS) entry which is preliminary data.</text>
</comment>
<protein>
    <recommendedName>
        <fullName evidence="4">Transmembrane protein</fullName>
    </recommendedName>
</protein>
<gene>
    <name evidence="2" type="ORF">A3C24_02980</name>
</gene>
<sequence length="197" mass="22272">MDEPLQEEQLVQNTENKHNQFLPFIFHKKLAIPIFVGLFFLVFGVGAFYVGKHSTNNKQGPYPSIIPTSVQMIFFPTNKPQLIPTSSPTLNIDQVCKKDSDCQIYGAGANCQNSENCPPNYYEGICISGKCVYSKGTFPTVISNNDYLNWLIKNTCFPGPEANNKQWEVFKALGDGTFIYRNSQTREMFRGTENNCE</sequence>
<evidence type="ECO:0000313" key="2">
    <source>
        <dbReference type="EMBL" id="OGK24027.1"/>
    </source>
</evidence>
<organism evidence="2 3">
    <name type="scientific">Candidatus Roizmanbacteria bacterium RIFCSPHIGHO2_02_FULL_37_24</name>
    <dbReference type="NCBI Taxonomy" id="1802037"/>
    <lineage>
        <taxon>Bacteria</taxon>
        <taxon>Candidatus Roizmaniibacteriota</taxon>
    </lineage>
</organism>
<dbReference type="Proteomes" id="UP000177159">
    <property type="component" value="Unassembled WGS sequence"/>
</dbReference>
<evidence type="ECO:0000313" key="3">
    <source>
        <dbReference type="Proteomes" id="UP000177159"/>
    </source>
</evidence>
<proteinExistence type="predicted"/>
<reference evidence="2 3" key="1">
    <citation type="journal article" date="2016" name="Nat. Commun.">
        <title>Thousands of microbial genomes shed light on interconnected biogeochemical processes in an aquifer system.</title>
        <authorList>
            <person name="Anantharaman K."/>
            <person name="Brown C.T."/>
            <person name="Hug L.A."/>
            <person name="Sharon I."/>
            <person name="Castelle C.J."/>
            <person name="Probst A.J."/>
            <person name="Thomas B.C."/>
            <person name="Singh A."/>
            <person name="Wilkins M.J."/>
            <person name="Karaoz U."/>
            <person name="Brodie E.L."/>
            <person name="Williams K.H."/>
            <person name="Hubbard S.S."/>
            <person name="Banfield J.F."/>
        </authorList>
    </citation>
    <scope>NUCLEOTIDE SEQUENCE [LARGE SCALE GENOMIC DNA]</scope>
</reference>
<accession>A0A1F7GY60</accession>
<name>A0A1F7GY60_9BACT</name>
<dbReference type="AlphaFoldDB" id="A0A1F7GY60"/>
<evidence type="ECO:0008006" key="4">
    <source>
        <dbReference type="Google" id="ProtNLM"/>
    </source>
</evidence>
<keyword evidence="1" id="KW-0472">Membrane</keyword>